<evidence type="ECO:0000259" key="2">
    <source>
        <dbReference type="Pfam" id="PF00266"/>
    </source>
</evidence>
<dbReference type="Gene3D" id="3.90.1150.10">
    <property type="entry name" value="Aspartate Aminotransferase, domain 1"/>
    <property type="match status" value="1"/>
</dbReference>
<organism evidence="3">
    <name type="scientific">marine metagenome</name>
    <dbReference type="NCBI Taxonomy" id="408172"/>
    <lineage>
        <taxon>unclassified sequences</taxon>
        <taxon>metagenomes</taxon>
        <taxon>ecological metagenomes</taxon>
    </lineage>
</organism>
<dbReference type="SUPFAM" id="SSF53383">
    <property type="entry name" value="PLP-dependent transferases"/>
    <property type="match status" value="1"/>
</dbReference>
<protein>
    <recommendedName>
        <fullName evidence="2">Aminotransferase class V domain-containing protein</fullName>
    </recommendedName>
</protein>
<dbReference type="EMBL" id="UINC01125689">
    <property type="protein sequence ID" value="SVD03684.1"/>
    <property type="molecule type" value="Genomic_DNA"/>
</dbReference>
<dbReference type="InterPro" id="IPR000192">
    <property type="entry name" value="Aminotrans_V_dom"/>
</dbReference>
<proteinExistence type="predicted"/>
<feature type="domain" description="Aminotransferase class V" evidence="2">
    <location>
        <begin position="11"/>
        <end position="91"/>
    </location>
</feature>
<dbReference type="AlphaFoldDB" id="A0A382S177"/>
<feature type="non-terminal residue" evidence="3">
    <location>
        <position position="1"/>
    </location>
</feature>
<sequence>NQLNDKDIDYKINGSERVPGVLNMTYPNIDGQSLVMQLDIAGIGISFGAACASGTTKPSKMLLNMGITEKEAQSTVRISFGKIHSLKDVETVVKAIHQILIQQSEKFITHEG</sequence>
<dbReference type="InterPro" id="IPR015422">
    <property type="entry name" value="PyrdxlP-dep_Trfase_small"/>
</dbReference>
<gene>
    <name evidence="3" type="ORF">METZ01_LOCUS356538</name>
</gene>
<evidence type="ECO:0000313" key="3">
    <source>
        <dbReference type="EMBL" id="SVD03684.1"/>
    </source>
</evidence>
<dbReference type="PANTHER" id="PTHR11601:SF34">
    <property type="entry name" value="CYSTEINE DESULFURASE"/>
    <property type="match status" value="1"/>
</dbReference>
<name>A0A382S177_9ZZZZ</name>
<comment type="cofactor">
    <cofactor evidence="1">
        <name>pyridoxal 5'-phosphate</name>
        <dbReference type="ChEBI" id="CHEBI:597326"/>
    </cofactor>
</comment>
<dbReference type="Pfam" id="PF00266">
    <property type="entry name" value="Aminotran_5"/>
    <property type="match status" value="1"/>
</dbReference>
<reference evidence="3" key="1">
    <citation type="submission" date="2018-05" db="EMBL/GenBank/DDBJ databases">
        <authorList>
            <person name="Lanie J.A."/>
            <person name="Ng W.-L."/>
            <person name="Kazmierczak K.M."/>
            <person name="Andrzejewski T.M."/>
            <person name="Davidsen T.M."/>
            <person name="Wayne K.J."/>
            <person name="Tettelin H."/>
            <person name="Glass J.I."/>
            <person name="Rusch D."/>
            <person name="Podicherti R."/>
            <person name="Tsui H.-C.T."/>
            <person name="Winkler M.E."/>
        </authorList>
    </citation>
    <scope>NUCLEOTIDE SEQUENCE</scope>
</reference>
<evidence type="ECO:0000256" key="1">
    <source>
        <dbReference type="ARBA" id="ARBA00001933"/>
    </source>
</evidence>
<dbReference type="PANTHER" id="PTHR11601">
    <property type="entry name" value="CYSTEINE DESULFURYLASE FAMILY MEMBER"/>
    <property type="match status" value="1"/>
</dbReference>
<dbReference type="InterPro" id="IPR015424">
    <property type="entry name" value="PyrdxlP-dep_Trfase"/>
</dbReference>
<accession>A0A382S177</accession>